<dbReference type="InterPro" id="IPR020476">
    <property type="entry name" value="Nudix_hydrolase"/>
</dbReference>
<dbReference type="KEGG" id="lsw:GTO87_00120"/>
<evidence type="ECO:0000313" key="5">
    <source>
        <dbReference type="EMBL" id="QLL78747.1"/>
    </source>
</evidence>
<evidence type="ECO:0000256" key="2">
    <source>
        <dbReference type="ARBA" id="ARBA00022801"/>
    </source>
</evidence>
<dbReference type="SUPFAM" id="SSF55811">
    <property type="entry name" value="Nudix"/>
    <property type="match status" value="1"/>
</dbReference>
<dbReference type="PROSITE" id="PS51462">
    <property type="entry name" value="NUDIX"/>
    <property type="match status" value="1"/>
</dbReference>
<dbReference type="Proteomes" id="UP000510886">
    <property type="component" value="Chromosome"/>
</dbReference>
<evidence type="ECO:0000259" key="4">
    <source>
        <dbReference type="PROSITE" id="PS51462"/>
    </source>
</evidence>
<dbReference type="Gene3D" id="3.90.79.10">
    <property type="entry name" value="Nucleoside Triphosphate Pyrophosphohydrolase"/>
    <property type="match status" value="1"/>
</dbReference>
<comment type="cofactor">
    <cofactor evidence="1">
        <name>Mg(2+)</name>
        <dbReference type="ChEBI" id="CHEBI:18420"/>
    </cofactor>
</comment>
<proteinExistence type="inferred from homology"/>
<comment type="similarity">
    <text evidence="3">Belongs to the Nudix hydrolase family.</text>
</comment>
<dbReference type="InterPro" id="IPR020084">
    <property type="entry name" value="NUDIX_hydrolase_CS"/>
</dbReference>
<keyword evidence="2 3" id="KW-0378">Hydrolase</keyword>
<evidence type="ECO:0000256" key="1">
    <source>
        <dbReference type="ARBA" id="ARBA00001946"/>
    </source>
</evidence>
<evidence type="ECO:0000313" key="6">
    <source>
        <dbReference type="Proteomes" id="UP000510886"/>
    </source>
</evidence>
<dbReference type="AlphaFoldDB" id="A0A7H9EN76"/>
<dbReference type="InterPro" id="IPR000086">
    <property type="entry name" value="NUDIX_hydrolase_dom"/>
</dbReference>
<protein>
    <submittedName>
        <fullName evidence="5">NUDIX domain-containing protein</fullName>
    </submittedName>
</protein>
<organism evidence="5 6">
    <name type="scientific">Ligilactobacillus saerimneri</name>
    <dbReference type="NCBI Taxonomy" id="228229"/>
    <lineage>
        <taxon>Bacteria</taxon>
        <taxon>Bacillati</taxon>
        <taxon>Bacillota</taxon>
        <taxon>Bacilli</taxon>
        <taxon>Lactobacillales</taxon>
        <taxon>Lactobacillaceae</taxon>
        <taxon>Ligilactobacillus</taxon>
    </lineage>
</organism>
<accession>A0A7H9EN76</accession>
<dbReference type="EMBL" id="CP047418">
    <property type="protein sequence ID" value="QLL78747.1"/>
    <property type="molecule type" value="Genomic_DNA"/>
</dbReference>
<dbReference type="InterPro" id="IPR015797">
    <property type="entry name" value="NUDIX_hydrolase-like_dom_sf"/>
</dbReference>
<dbReference type="Pfam" id="PF00293">
    <property type="entry name" value="NUDIX"/>
    <property type="match status" value="1"/>
</dbReference>
<dbReference type="RefSeq" id="WP_180849666.1">
    <property type="nucleotide sequence ID" value="NZ_CP047418.1"/>
</dbReference>
<dbReference type="PANTHER" id="PTHR43046:SF14">
    <property type="entry name" value="MUTT_NUDIX FAMILY PROTEIN"/>
    <property type="match status" value="1"/>
</dbReference>
<dbReference type="PANTHER" id="PTHR43046">
    <property type="entry name" value="GDP-MANNOSE MANNOSYL HYDROLASE"/>
    <property type="match status" value="1"/>
</dbReference>
<name>A0A7H9EN76_9LACO</name>
<gene>
    <name evidence="5" type="ORF">GTO87_00120</name>
</gene>
<dbReference type="PROSITE" id="PS00893">
    <property type="entry name" value="NUDIX_BOX"/>
    <property type="match status" value="1"/>
</dbReference>
<evidence type="ECO:0000256" key="3">
    <source>
        <dbReference type="RuleBase" id="RU003476"/>
    </source>
</evidence>
<dbReference type="GO" id="GO:0016787">
    <property type="term" value="F:hydrolase activity"/>
    <property type="evidence" value="ECO:0007669"/>
    <property type="project" value="UniProtKB-KW"/>
</dbReference>
<sequence length="184" mass="20926">MTFNFCPQCGTKLVTQTVDFKQRQVCPHCHYIHWNDNVISVGGVVVKDGRYLLTQRANNPGRGHWTNPGGFVEQTETLDKAIVREIQEETGIITRPRGVFLIGERPLSSLHTIYVNFLLDYISGQINIQSNELMNAGFFSLAEMASMDVAGLTREIIHRAQTTTNLLPFQEVNLNYTSQYRLYD</sequence>
<dbReference type="PRINTS" id="PR00502">
    <property type="entry name" value="NUDIXFAMILY"/>
</dbReference>
<dbReference type="Gene3D" id="2.20.70.10">
    <property type="match status" value="1"/>
</dbReference>
<feature type="domain" description="Nudix hydrolase" evidence="4">
    <location>
        <begin position="36"/>
        <end position="162"/>
    </location>
</feature>
<reference evidence="5 6" key="1">
    <citation type="submission" date="2020-01" db="EMBL/GenBank/DDBJ databases">
        <title>Complete and circular genome sequences of six lactobacillus isolates from horses.</title>
        <authorList>
            <person name="Hassan H.M."/>
        </authorList>
    </citation>
    <scope>NUCLEOTIDE SEQUENCE [LARGE SCALE GENOMIC DNA]</scope>
    <source>
        <strain evidence="5 6">1A</strain>
    </source>
</reference>
<dbReference type="Pfam" id="PF14803">
    <property type="entry name" value="Zn_ribbon_Nudix"/>
    <property type="match status" value="1"/>
</dbReference>
<dbReference type="CDD" id="cd04691">
    <property type="entry name" value="NUDIX_ADPRase"/>
    <property type="match status" value="1"/>
</dbReference>
<dbReference type="InterPro" id="IPR029401">
    <property type="entry name" value="Nudix_N"/>
</dbReference>